<dbReference type="AlphaFoldDB" id="A0A4S4N7S5"/>
<dbReference type="CDD" id="cd06661">
    <property type="entry name" value="GGCT_like"/>
    <property type="match status" value="1"/>
</dbReference>
<evidence type="ECO:0000313" key="2">
    <source>
        <dbReference type="EMBL" id="THH35224.1"/>
    </source>
</evidence>
<dbReference type="InterPro" id="IPR036568">
    <property type="entry name" value="GGCT-like_sf"/>
</dbReference>
<dbReference type="InterPro" id="IPR009288">
    <property type="entry name" value="AIG2-like_dom"/>
</dbReference>
<dbReference type="OrthoDB" id="5567366at2"/>
<protein>
    <submittedName>
        <fullName evidence="2">Gamma-glutamylcyclotransferase</fullName>
    </submittedName>
</protein>
<evidence type="ECO:0000313" key="3">
    <source>
        <dbReference type="Proteomes" id="UP000306602"/>
    </source>
</evidence>
<comment type="caution">
    <text evidence="2">The sequence shown here is derived from an EMBL/GenBank/DDBJ whole genome shotgun (WGS) entry which is preliminary data.</text>
</comment>
<accession>A0A4S4N7S5</accession>
<dbReference type="InterPro" id="IPR013024">
    <property type="entry name" value="GGCT-like"/>
</dbReference>
<dbReference type="RefSeq" id="WP_136463958.1">
    <property type="nucleotide sequence ID" value="NZ_SRKY01000004.1"/>
</dbReference>
<feature type="domain" description="Gamma-glutamylcyclotransferase AIG2-like" evidence="1">
    <location>
        <begin position="7"/>
        <end position="104"/>
    </location>
</feature>
<keyword evidence="2" id="KW-0808">Transferase</keyword>
<dbReference type="Gene3D" id="3.10.490.10">
    <property type="entry name" value="Gamma-glutamyl cyclotransferase-like"/>
    <property type="match status" value="1"/>
</dbReference>
<keyword evidence="3" id="KW-1185">Reference proteome</keyword>
<evidence type="ECO:0000259" key="1">
    <source>
        <dbReference type="Pfam" id="PF06094"/>
    </source>
</evidence>
<organism evidence="2 3">
    <name type="scientific">Aliishimia ponticola</name>
    <dbReference type="NCBI Taxonomy" id="2499833"/>
    <lineage>
        <taxon>Bacteria</taxon>
        <taxon>Pseudomonadati</taxon>
        <taxon>Pseudomonadota</taxon>
        <taxon>Alphaproteobacteria</taxon>
        <taxon>Rhodobacterales</taxon>
        <taxon>Paracoccaceae</taxon>
        <taxon>Aliishimia</taxon>
    </lineage>
</organism>
<dbReference type="Pfam" id="PF06094">
    <property type="entry name" value="GGACT"/>
    <property type="match status" value="1"/>
</dbReference>
<sequence>MSTPCFFGYGSLVNLDTHDYPDASPATARGWRRAWVHTDARQFAFLTASRAPGHSIDGMIARVPAGDWAELDLREMAYDRILDTANITHTRTDGPEIAIYAIESQSKGPATQEHPILLSYVDVVVQGYLRAFGETGAIAFMDSTDGWTAPILDDRAAPIYPRSQKLTLDEMLLVDDYLAGVGAMRQTL</sequence>
<gene>
    <name evidence="2" type="ORF">E4Z66_15480</name>
</gene>
<dbReference type="SUPFAM" id="SSF110857">
    <property type="entry name" value="Gamma-glutamyl cyclotransferase-like"/>
    <property type="match status" value="1"/>
</dbReference>
<dbReference type="GO" id="GO:0016740">
    <property type="term" value="F:transferase activity"/>
    <property type="evidence" value="ECO:0007669"/>
    <property type="project" value="UniProtKB-KW"/>
</dbReference>
<name>A0A4S4N7S5_9RHOB</name>
<reference evidence="2 3" key="1">
    <citation type="submission" date="2019-04" db="EMBL/GenBank/DDBJ databases">
        <title>Shimia ponticola sp. nov., isolated from seawater.</title>
        <authorList>
            <person name="Kim Y.-O."/>
            <person name="Yoon J.-H."/>
        </authorList>
    </citation>
    <scope>NUCLEOTIDE SEQUENCE [LARGE SCALE GENOMIC DNA]</scope>
    <source>
        <strain evidence="2 3">MYP11</strain>
    </source>
</reference>
<dbReference type="Proteomes" id="UP000306602">
    <property type="component" value="Unassembled WGS sequence"/>
</dbReference>
<dbReference type="EMBL" id="SRKY01000004">
    <property type="protein sequence ID" value="THH35224.1"/>
    <property type="molecule type" value="Genomic_DNA"/>
</dbReference>
<proteinExistence type="predicted"/>